<evidence type="ECO:0000313" key="1">
    <source>
        <dbReference type="EMBL" id="KAF2259618.1"/>
    </source>
</evidence>
<dbReference type="Proteomes" id="UP000800093">
    <property type="component" value="Unassembled WGS sequence"/>
</dbReference>
<accession>A0A9P4MZL1</accession>
<organism evidence="1 2">
    <name type="scientific">Lojkania enalia</name>
    <dbReference type="NCBI Taxonomy" id="147567"/>
    <lineage>
        <taxon>Eukaryota</taxon>
        <taxon>Fungi</taxon>
        <taxon>Dikarya</taxon>
        <taxon>Ascomycota</taxon>
        <taxon>Pezizomycotina</taxon>
        <taxon>Dothideomycetes</taxon>
        <taxon>Pleosporomycetidae</taxon>
        <taxon>Pleosporales</taxon>
        <taxon>Pleosporales incertae sedis</taxon>
        <taxon>Lojkania</taxon>
    </lineage>
</organism>
<dbReference type="EMBL" id="ML986705">
    <property type="protein sequence ID" value="KAF2259618.1"/>
    <property type="molecule type" value="Genomic_DNA"/>
</dbReference>
<evidence type="ECO:0000313" key="2">
    <source>
        <dbReference type="Proteomes" id="UP000800093"/>
    </source>
</evidence>
<reference evidence="2" key="1">
    <citation type="journal article" date="2020" name="Stud. Mycol.">
        <title>101 Dothideomycetes genomes: A test case for predicting lifestyles and emergence of pathogens.</title>
        <authorList>
            <person name="Haridas S."/>
            <person name="Albert R."/>
            <person name="Binder M."/>
            <person name="Bloem J."/>
            <person name="LaButti K."/>
            <person name="Salamov A."/>
            <person name="Andreopoulos B."/>
            <person name="Baker S."/>
            <person name="Barry K."/>
            <person name="Bills G."/>
            <person name="Bluhm B."/>
            <person name="Cannon C."/>
            <person name="Castanera R."/>
            <person name="Culley D."/>
            <person name="Daum C."/>
            <person name="Ezra D."/>
            <person name="Gonzalez J."/>
            <person name="Henrissat B."/>
            <person name="Kuo A."/>
            <person name="Liang C."/>
            <person name="Lipzen A."/>
            <person name="Lutzoni F."/>
            <person name="Magnuson J."/>
            <person name="Mondo S."/>
            <person name="Nolan M."/>
            <person name="Ohm R."/>
            <person name="Pangilinan J."/>
            <person name="Park H.-J."/>
            <person name="Ramirez L."/>
            <person name="Alfaro M."/>
            <person name="Sun H."/>
            <person name="Tritt A."/>
            <person name="Yoshinaga Y."/>
            <person name="Zwiers L.-H."/>
            <person name="Turgeon B."/>
            <person name="Goodwin S."/>
            <person name="Spatafora J."/>
            <person name="Crous P."/>
            <person name="Grigoriev I."/>
        </authorList>
    </citation>
    <scope>NUCLEOTIDE SEQUENCE [LARGE SCALE GENOMIC DNA]</scope>
    <source>
        <strain evidence="2">CBS 304.66</strain>
    </source>
</reference>
<name>A0A9P4MZL1_9PLEO</name>
<dbReference type="PANTHER" id="PTHR10622">
    <property type="entry name" value="HET DOMAIN-CONTAINING PROTEIN"/>
    <property type="match status" value="1"/>
</dbReference>
<dbReference type="AlphaFoldDB" id="A0A9P4MZL1"/>
<keyword evidence="2" id="KW-1185">Reference proteome</keyword>
<protein>
    <submittedName>
        <fullName evidence="1">Uncharacterized protein</fullName>
    </submittedName>
</protein>
<comment type="caution">
    <text evidence="1">The sequence shown here is derived from an EMBL/GenBank/DDBJ whole genome shotgun (WGS) entry which is preliminary data.</text>
</comment>
<dbReference type="PANTHER" id="PTHR10622:SF13">
    <property type="entry name" value="NACHT DOMAIN-CONTAINING PROTEIN"/>
    <property type="match status" value="1"/>
</dbReference>
<proteinExistence type="predicted"/>
<gene>
    <name evidence="1" type="ORF">CC78DRAFT_475079</name>
</gene>
<sequence>MRLLRSSDDGIFNLVEFSSKGIQPHDILSHTWGPDNEEFTLKDIRKSIGNAKARYAKIQYRGKEVVKDDLQYFYVEAVLSLQQPLIHV</sequence>